<comment type="caution">
    <text evidence="1">The sequence shown here is derived from an EMBL/GenBank/DDBJ whole genome shotgun (WGS) entry which is preliminary data.</text>
</comment>
<protein>
    <submittedName>
        <fullName evidence="1">Uncharacterized protein</fullName>
    </submittedName>
</protein>
<proteinExistence type="predicted"/>
<dbReference type="Proteomes" id="UP001419268">
    <property type="component" value="Unassembled WGS sequence"/>
</dbReference>
<dbReference type="AlphaFoldDB" id="A0AAP0J3T9"/>
<evidence type="ECO:0000313" key="1">
    <source>
        <dbReference type="EMBL" id="KAK9126180.1"/>
    </source>
</evidence>
<organism evidence="1 2">
    <name type="scientific">Stephania cephalantha</name>
    <dbReference type="NCBI Taxonomy" id="152367"/>
    <lineage>
        <taxon>Eukaryota</taxon>
        <taxon>Viridiplantae</taxon>
        <taxon>Streptophyta</taxon>
        <taxon>Embryophyta</taxon>
        <taxon>Tracheophyta</taxon>
        <taxon>Spermatophyta</taxon>
        <taxon>Magnoliopsida</taxon>
        <taxon>Ranunculales</taxon>
        <taxon>Menispermaceae</taxon>
        <taxon>Menispermoideae</taxon>
        <taxon>Cissampelideae</taxon>
        <taxon>Stephania</taxon>
    </lineage>
</organism>
<keyword evidence="2" id="KW-1185">Reference proteome</keyword>
<gene>
    <name evidence="1" type="ORF">Scep_015026</name>
</gene>
<evidence type="ECO:0000313" key="2">
    <source>
        <dbReference type="Proteomes" id="UP001419268"/>
    </source>
</evidence>
<name>A0AAP0J3T9_9MAGN</name>
<reference evidence="1 2" key="1">
    <citation type="submission" date="2024-01" db="EMBL/GenBank/DDBJ databases">
        <title>Genome assemblies of Stephania.</title>
        <authorList>
            <person name="Yang L."/>
        </authorList>
    </citation>
    <scope>NUCLEOTIDE SEQUENCE [LARGE SCALE GENOMIC DNA]</scope>
    <source>
        <strain evidence="1">JXDWG</strain>
        <tissue evidence="1">Leaf</tissue>
    </source>
</reference>
<sequence length="132" mass="14804">MSTRARKGVLEYEGSHITEHGERDLMIARGGSKLPSLLRTHLGIKKEKKIMCVVVAVVEATEGHEPHEALEEAKVGEGIEVGVALDPQQMKKPRRRPVCFFTRWANRPKSIIELQTSRRGCDLGQCGLYITR</sequence>
<dbReference type="EMBL" id="JBBNAG010000006">
    <property type="protein sequence ID" value="KAK9126180.1"/>
    <property type="molecule type" value="Genomic_DNA"/>
</dbReference>
<accession>A0AAP0J3T9</accession>